<dbReference type="SFLD" id="SFLDS00005">
    <property type="entry name" value="Isoprenoid_Synthase_Type_I"/>
    <property type="match status" value="1"/>
</dbReference>
<dbReference type="GO" id="GO:0046872">
    <property type="term" value="F:metal ion binding"/>
    <property type="evidence" value="ECO:0007669"/>
    <property type="project" value="UniProtKB-KW"/>
</dbReference>
<dbReference type="GO" id="GO:0006744">
    <property type="term" value="P:ubiquinone biosynthetic process"/>
    <property type="evidence" value="ECO:0007669"/>
    <property type="project" value="TreeGrafter"/>
</dbReference>
<evidence type="ECO:0000256" key="6">
    <source>
        <dbReference type="ARBA" id="ARBA00023229"/>
    </source>
</evidence>
<dbReference type="AlphaFoldDB" id="A0AAP0HZ62"/>
<gene>
    <name evidence="8" type="ORF">Scep_025039</name>
</gene>
<dbReference type="GO" id="GO:0008299">
    <property type="term" value="P:isoprenoid biosynthetic process"/>
    <property type="evidence" value="ECO:0007669"/>
    <property type="project" value="UniProtKB-KW"/>
</dbReference>
<dbReference type="Pfam" id="PF00348">
    <property type="entry name" value="polyprenyl_synt"/>
    <property type="match status" value="1"/>
</dbReference>
<comment type="caution">
    <text evidence="8">The sequence shown here is derived from an EMBL/GenBank/DDBJ whole genome shotgun (WGS) entry which is preliminary data.</text>
</comment>
<evidence type="ECO:0000313" key="8">
    <source>
        <dbReference type="EMBL" id="KAK9101609.1"/>
    </source>
</evidence>
<dbReference type="SUPFAM" id="SSF48576">
    <property type="entry name" value="Terpenoid synthases"/>
    <property type="match status" value="1"/>
</dbReference>
<evidence type="ECO:0000256" key="5">
    <source>
        <dbReference type="ARBA" id="ARBA00022842"/>
    </source>
</evidence>
<sequence length="425" mass="46317">MFMRFALRSLRSKARPIAASSTATTATATATATCTSTAIPSPLHVKEELDPFSLVADELSILADRLRAMVVAEVPKLASAAEYFFKMGVEGKRFRPTLKSEAALNARLMQVLLLMASALNFPIPKSASDGGSGTPSSELRSRQQAIAEITEMIHVASLLHDDVLDDAETRRGIRSLNFVMGNKLSVLAGDFLLSRACVALASLRNTEGVLARYLFYCSDDFCHVYGITATVVSLLAKVVEHLVTGETMQMTSSSEQRCSMEYYLQKTYYKTASLISNSCKAIAILTGQTAEVSMLAYDYGKNLGLAYQLIDDVLDFTGTTASLGKPSLLDIRHGIVTAPILFAMEEFPQLRTVVDRGFDDPANVDLALEYLGKSNGIQRARELASQHAKLAAAAIESLPESDDEDVQRSRRALVDITHRVITRNK</sequence>
<dbReference type="InterPro" id="IPR000092">
    <property type="entry name" value="Polyprenyl_synt"/>
</dbReference>
<evidence type="ECO:0000256" key="1">
    <source>
        <dbReference type="ARBA" id="ARBA00001946"/>
    </source>
</evidence>
<dbReference type="PANTHER" id="PTHR12001">
    <property type="entry name" value="GERANYLGERANYL PYROPHOSPHATE SYNTHASE"/>
    <property type="match status" value="1"/>
</dbReference>
<evidence type="ECO:0000256" key="2">
    <source>
        <dbReference type="ARBA" id="ARBA00006706"/>
    </source>
</evidence>
<dbReference type="GO" id="GO:0004659">
    <property type="term" value="F:prenyltransferase activity"/>
    <property type="evidence" value="ECO:0007669"/>
    <property type="project" value="InterPro"/>
</dbReference>
<dbReference type="CDD" id="cd00685">
    <property type="entry name" value="Trans_IPPS_HT"/>
    <property type="match status" value="1"/>
</dbReference>
<dbReference type="PANTHER" id="PTHR12001:SF69">
    <property type="entry name" value="ALL TRANS-POLYPRENYL-DIPHOSPHATE SYNTHASE PDSS1"/>
    <property type="match status" value="1"/>
</dbReference>
<proteinExistence type="inferred from homology"/>
<name>A0AAP0HZ62_9MAGN</name>
<organism evidence="8 9">
    <name type="scientific">Stephania cephalantha</name>
    <dbReference type="NCBI Taxonomy" id="152367"/>
    <lineage>
        <taxon>Eukaryota</taxon>
        <taxon>Viridiplantae</taxon>
        <taxon>Streptophyta</taxon>
        <taxon>Embryophyta</taxon>
        <taxon>Tracheophyta</taxon>
        <taxon>Spermatophyta</taxon>
        <taxon>Magnoliopsida</taxon>
        <taxon>Ranunculales</taxon>
        <taxon>Menispermaceae</taxon>
        <taxon>Menispermoideae</taxon>
        <taxon>Cissampelideae</taxon>
        <taxon>Stephania</taxon>
    </lineage>
</organism>
<keyword evidence="3 7" id="KW-0808">Transferase</keyword>
<keyword evidence="9" id="KW-1185">Reference proteome</keyword>
<comment type="similarity">
    <text evidence="2 7">Belongs to the FPP/GGPP synthase family.</text>
</comment>
<dbReference type="EMBL" id="JBBNAG010000010">
    <property type="protein sequence ID" value="KAK9101609.1"/>
    <property type="molecule type" value="Genomic_DNA"/>
</dbReference>
<evidence type="ECO:0000256" key="3">
    <source>
        <dbReference type="ARBA" id="ARBA00022679"/>
    </source>
</evidence>
<keyword evidence="5" id="KW-0460">Magnesium</keyword>
<dbReference type="InterPro" id="IPR033749">
    <property type="entry name" value="Polyprenyl_synt_CS"/>
</dbReference>
<evidence type="ECO:0000256" key="4">
    <source>
        <dbReference type="ARBA" id="ARBA00022723"/>
    </source>
</evidence>
<keyword evidence="4" id="KW-0479">Metal-binding</keyword>
<comment type="cofactor">
    <cofactor evidence="1">
        <name>Mg(2+)</name>
        <dbReference type="ChEBI" id="CHEBI:18420"/>
    </cofactor>
</comment>
<evidence type="ECO:0000256" key="7">
    <source>
        <dbReference type="RuleBase" id="RU004466"/>
    </source>
</evidence>
<reference evidence="8 9" key="1">
    <citation type="submission" date="2024-01" db="EMBL/GenBank/DDBJ databases">
        <title>Genome assemblies of Stephania.</title>
        <authorList>
            <person name="Yang L."/>
        </authorList>
    </citation>
    <scope>NUCLEOTIDE SEQUENCE [LARGE SCALE GENOMIC DNA]</scope>
    <source>
        <strain evidence="8">JXDWG</strain>
        <tissue evidence="8">Leaf</tissue>
    </source>
</reference>
<keyword evidence="6" id="KW-0414">Isoprene biosynthesis</keyword>
<protein>
    <submittedName>
        <fullName evidence="8">Uncharacterized protein</fullName>
    </submittedName>
</protein>
<dbReference type="PROSITE" id="PS00723">
    <property type="entry name" value="POLYPRENYL_SYNTHASE_1"/>
    <property type="match status" value="1"/>
</dbReference>
<dbReference type="PROSITE" id="PS00444">
    <property type="entry name" value="POLYPRENYL_SYNTHASE_2"/>
    <property type="match status" value="1"/>
</dbReference>
<accession>A0AAP0HZ62</accession>
<dbReference type="InterPro" id="IPR008949">
    <property type="entry name" value="Isoprenoid_synthase_dom_sf"/>
</dbReference>
<dbReference type="Gene3D" id="1.10.600.10">
    <property type="entry name" value="Farnesyl Diphosphate Synthase"/>
    <property type="match status" value="1"/>
</dbReference>
<dbReference type="Proteomes" id="UP001419268">
    <property type="component" value="Unassembled WGS sequence"/>
</dbReference>
<evidence type="ECO:0000313" key="9">
    <source>
        <dbReference type="Proteomes" id="UP001419268"/>
    </source>
</evidence>
<dbReference type="GO" id="GO:1990234">
    <property type="term" value="C:transferase complex"/>
    <property type="evidence" value="ECO:0007669"/>
    <property type="project" value="TreeGrafter"/>
</dbReference>